<evidence type="ECO:0000313" key="1">
    <source>
        <dbReference type="EMBL" id="KAG8565371.1"/>
    </source>
</evidence>
<name>A0AAV7B1F7_ENGPU</name>
<dbReference type="EMBL" id="WNYA01000006">
    <property type="protein sequence ID" value="KAG8565371.1"/>
    <property type="molecule type" value="Genomic_DNA"/>
</dbReference>
<reference evidence="1" key="1">
    <citation type="thesis" date="2020" institute="ProQuest LLC" country="789 East Eisenhower Parkway, Ann Arbor, MI, USA">
        <title>Comparative Genomics and Chromosome Evolution.</title>
        <authorList>
            <person name="Mudd A.B."/>
        </authorList>
    </citation>
    <scope>NUCLEOTIDE SEQUENCE</scope>
    <source>
        <strain evidence="1">237g6f4</strain>
        <tissue evidence="1">Blood</tissue>
    </source>
</reference>
<keyword evidence="2" id="KW-1185">Reference proteome</keyword>
<sequence length="277" mass="29756">MSFGWDSSGASFVMSNSNLTLTEIMDMGFVAAVRGNSSPYPSLEQLDHRTKLGGSPFFIKPSETTSLSSGGKLRLGIEDLGPTICRSPLNPDGPVFEQSMTSEATNQFNNSIVGFFYGDKVSTPYKEEGLENSDPLVVDITVSKLQDPEVVLKAVGQQNAAPPMWEISEINSALEENTPSLDVSISDLRFPNGSGESEPPVPAPQTTSAPVAQWVGVKHKDIGRSYLQPFRFTRQLSASDIPITNLTPALCSFQISAASPDKPGDWQLEVTSGVQAP</sequence>
<proteinExistence type="predicted"/>
<dbReference type="AlphaFoldDB" id="A0AAV7B1F7"/>
<protein>
    <submittedName>
        <fullName evidence="1">Uncharacterized protein</fullName>
    </submittedName>
</protein>
<gene>
    <name evidence="1" type="ORF">GDO81_012826</name>
</gene>
<organism evidence="1 2">
    <name type="scientific">Engystomops pustulosus</name>
    <name type="common">Tungara frog</name>
    <name type="synonym">Physalaemus pustulosus</name>
    <dbReference type="NCBI Taxonomy" id="76066"/>
    <lineage>
        <taxon>Eukaryota</taxon>
        <taxon>Metazoa</taxon>
        <taxon>Chordata</taxon>
        <taxon>Craniata</taxon>
        <taxon>Vertebrata</taxon>
        <taxon>Euteleostomi</taxon>
        <taxon>Amphibia</taxon>
        <taxon>Batrachia</taxon>
        <taxon>Anura</taxon>
        <taxon>Neobatrachia</taxon>
        <taxon>Hyloidea</taxon>
        <taxon>Leptodactylidae</taxon>
        <taxon>Leiuperinae</taxon>
        <taxon>Engystomops</taxon>
    </lineage>
</organism>
<comment type="caution">
    <text evidence="1">The sequence shown here is derived from an EMBL/GenBank/DDBJ whole genome shotgun (WGS) entry which is preliminary data.</text>
</comment>
<evidence type="ECO:0000313" key="2">
    <source>
        <dbReference type="Proteomes" id="UP000824782"/>
    </source>
</evidence>
<accession>A0AAV7B1F7</accession>
<dbReference type="Proteomes" id="UP000824782">
    <property type="component" value="Unassembled WGS sequence"/>
</dbReference>